<gene>
    <name evidence="3" type="ORF">V5O48_004670</name>
</gene>
<feature type="region of interest" description="Disordered" evidence="1">
    <location>
        <begin position="45"/>
        <end position="67"/>
    </location>
</feature>
<dbReference type="PANTHER" id="PTHR38248">
    <property type="entry name" value="FUNK1 6"/>
    <property type="match status" value="1"/>
</dbReference>
<dbReference type="InterPro" id="IPR011009">
    <property type="entry name" value="Kinase-like_dom_sf"/>
</dbReference>
<name>A0ABR3FPT1_9AGAR</name>
<organism evidence="3 4">
    <name type="scientific">Marasmius crinis-equi</name>
    <dbReference type="NCBI Taxonomy" id="585013"/>
    <lineage>
        <taxon>Eukaryota</taxon>
        <taxon>Fungi</taxon>
        <taxon>Dikarya</taxon>
        <taxon>Basidiomycota</taxon>
        <taxon>Agaricomycotina</taxon>
        <taxon>Agaricomycetes</taxon>
        <taxon>Agaricomycetidae</taxon>
        <taxon>Agaricales</taxon>
        <taxon>Marasmiineae</taxon>
        <taxon>Marasmiaceae</taxon>
        <taxon>Marasmius</taxon>
    </lineage>
</organism>
<evidence type="ECO:0000256" key="1">
    <source>
        <dbReference type="SAM" id="MobiDB-lite"/>
    </source>
</evidence>
<keyword evidence="4" id="KW-1185">Reference proteome</keyword>
<feature type="domain" description="Fungal-type protein kinase" evidence="2">
    <location>
        <begin position="299"/>
        <end position="419"/>
    </location>
</feature>
<evidence type="ECO:0000259" key="2">
    <source>
        <dbReference type="Pfam" id="PF17667"/>
    </source>
</evidence>
<dbReference type="Gene3D" id="1.10.510.10">
    <property type="entry name" value="Transferase(Phosphotransferase) domain 1"/>
    <property type="match status" value="1"/>
</dbReference>
<dbReference type="Pfam" id="PF17667">
    <property type="entry name" value="Pkinase_fungal"/>
    <property type="match status" value="2"/>
</dbReference>
<dbReference type="Proteomes" id="UP001465976">
    <property type="component" value="Unassembled WGS sequence"/>
</dbReference>
<sequence>MEGIVRPDIFLEEFMPVLDTSKTLVSYSPAGGKQRKRQVKTVEGKTKGVKKKKTNDGTSTVIKDETGEGNETTGYDLFETESFCQGITHVNSSNEWKVPGVDKPFNDDTFERRQLNTTHRTHVFSYLIHESTCRLLFWSRSGAVVTEAFNYTENDWLLQFLWRLSRDQQGIDATFTSAFDDFEARKARVACGIENDELLRKADESSRKETEYFASKPFVDCRTYLVGRSTRCYRARYRKTDDITFFNETWRLEDYEQEGCTYEKLHKAGVRNTSSEPVQGPYHRCGNPFQSGLEETHFKFQNHELRILVLDTVGYSLETFPSTWAMVNAVHHALIAHRDAVKADVTHIDISTGNILITEKDGESAGILVDWDLAKELDGKEPRSTGTWQFMSARLLEDPKLRRRPGDDLESFAYVIAWVAARHAESHMRAGYRIYFLSMFDKIRGADYGGEGKMRSFGAGSAVIKDLQFAQKPLASLLRQLWNGFHYRYEGILWEMEGEKNGGQAAQLLKDRVETHDWMEKQLASALDNAAWKRSSDRAVKYTTPQS</sequence>
<proteinExistence type="predicted"/>
<accession>A0ABR3FPT1</accession>
<feature type="domain" description="Fungal-type protein kinase" evidence="2">
    <location>
        <begin position="118"/>
        <end position="272"/>
    </location>
</feature>
<evidence type="ECO:0000313" key="3">
    <source>
        <dbReference type="EMBL" id="KAL0577314.1"/>
    </source>
</evidence>
<comment type="caution">
    <text evidence="3">The sequence shown here is derived from an EMBL/GenBank/DDBJ whole genome shotgun (WGS) entry which is preliminary data.</text>
</comment>
<protein>
    <recommendedName>
        <fullName evidence="2">Fungal-type protein kinase domain-containing protein</fullName>
    </recommendedName>
</protein>
<dbReference type="EMBL" id="JBAHYK010000165">
    <property type="protein sequence ID" value="KAL0577314.1"/>
    <property type="molecule type" value="Genomic_DNA"/>
</dbReference>
<dbReference type="SUPFAM" id="SSF56112">
    <property type="entry name" value="Protein kinase-like (PK-like)"/>
    <property type="match status" value="1"/>
</dbReference>
<dbReference type="PANTHER" id="PTHR38248:SF2">
    <property type="entry name" value="FUNK1 11"/>
    <property type="match status" value="1"/>
</dbReference>
<evidence type="ECO:0000313" key="4">
    <source>
        <dbReference type="Proteomes" id="UP001465976"/>
    </source>
</evidence>
<dbReference type="InterPro" id="IPR040976">
    <property type="entry name" value="Pkinase_fungal"/>
</dbReference>
<reference evidence="3 4" key="1">
    <citation type="submission" date="2024-02" db="EMBL/GenBank/DDBJ databases">
        <title>A draft genome for the cacao thread blight pathogen Marasmius crinis-equi.</title>
        <authorList>
            <person name="Cohen S.P."/>
            <person name="Baruah I.K."/>
            <person name="Amoako-Attah I."/>
            <person name="Bukari Y."/>
            <person name="Meinhardt L.W."/>
            <person name="Bailey B.A."/>
        </authorList>
    </citation>
    <scope>NUCLEOTIDE SEQUENCE [LARGE SCALE GENOMIC DNA]</scope>
    <source>
        <strain evidence="3 4">GH-76</strain>
    </source>
</reference>